<dbReference type="GO" id="GO:0005524">
    <property type="term" value="F:ATP binding"/>
    <property type="evidence" value="ECO:0007669"/>
    <property type="project" value="UniProtKB-UniRule"/>
</dbReference>
<comment type="pathway">
    <text evidence="6 14">Cofactor biosynthesis; adenosylcobalamin biosynthesis; adenosylcobalamin from cob(II)yrinate a,c-diamide: step 5/7.</text>
</comment>
<dbReference type="RefSeq" id="WP_045363985.1">
    <property type="nucleotide sequence ID" value="NZ_AP014648.1"/>
</dbReference>
<comment type="catalytic activity">
    <reaction evidence="1 14">
        <text>adenosylcob(III)inamide + ATP = adenosylcob(III)inamide phosphate + ADP + H(+)</text>
        <dbReference type="Rhea" id="RHEA:15769"/>
        <dbReference type="ChEBI" id="CHEBI:2480"/>
        <dbReference type="ChEBI" id="CHEBI:15378"/>
        <dbReference type="ChEBI" id="CHEBI:30616"/>
        <dbReference type="ChEBI" id="CHEBI:58502"/>
        <dbReference type="ChEBI" id="CHEBI:456216"/>
        <dbReference type="EC" id="2.7.1.156"/>
    </reaction>
</comment>
<keyword evidence="18" id="KW-1185">Reference proteome</keyword>
<keyword evidence="17" id="KW-0548">Nucleotidyltransferase</keyword>
<organism evidence="17 18">
    <name type="scientific">Methyloceanibacter caenitepidi</name>
    <dbReference type="NCBI Taxonomy" id="1384459"/>
    <lineage>
        <taxon>Bacteria</taxon>
        <taxon>Pseudomonadati</taxon>
        <taxon>Pseudomonadota</taxon>
        <taxon>Alphaproteobacteria</taxon>
        <taxon>Hyphomicrobiales</taxon>
        <taxon>Hyphomicrobiaceae</taxon>
        <taxon>Methyloceanibacter</taxon>
    </lineage>
</organism>
<dbReference type="SUPFAM" id="SSF52540">
    <property type="entry name" value="P-loop containing nucleoside triphosphate hydrolases"/>
    <property type="match status" value="1"/>
</dbReference>
<dbReference type="STRING" id="1384459.GL4_0409"/>
<evidence type="ECO:0000313" key="18">
    <source>
        <dbReference type="Proteomes" id="UP000031643"/>
    </source>
</evidence>
<dbReference type="PIRSF" id="PIRSF006135">
    <property type="entry name" value="CobU"/>
    <property type="match status" value="1"/>
</dbReference>
<dbReference type="Proteomes" id="UP000031643">
    <property type="component" value="Chromosome"/>
</dbReference>
<sequence length="178" mass="19307">MADNSLEDEGITFVLGGARSGKSRFAESFVASLPRPWVYIATAEAHDDEMKARIAEHQARREAGWQTLEAPHDLHDAIRAAPKGAIVLVDCLTLWLSNIMHGPFDVGRAMDQLEDALHTRESATVLVSNEVGMGLVPETPLGRAFRDAQGRLNQRIAAIASRVIFVVAGQPLIVKGST</sequence>
<dbReference type="Gene3D" id="3.40.50.300">
    <property type="entry name" value="P-loop containing nucleotide triphosphate hydrolases"/>
    <property type="match status" value="1"/>
</dbReference>
<evidence type="ECO:0000256" key="9">
    <source>
        <dbReference type="ARBA" id="ARBA00022679"/>
    </source>
</evidence>
<evidence type="ECO:0000256" key="16">
    <source>
        <dbReference type="PIRSR" id="PIRSR006135-2"/>
    </source>
</evidence>
<keyword evidence="13 14" id="KW-0342">GTP-binding</keyword>
<feature type="binding site" evidence="16">
    <location>
        <begin position="41"/>
        <end position="43"/>
    </location>
    <ligand>
        <name>GTP</name>
        <dbReference type="ChEBI" id="CHEBI:37565"/>
    </ligand>
</feature>
<name>A0A0A8K065_9HYPH</name>
<dbReference type="InterPro" id="IPR027417">
    <property type="entry name" value="P-loop_NTPase"/>
</dbReference>
<keyword evidence="9 14" id="KW-0808">Transferase</keyword>
<evidence type="ECO:0000256" key="13">
    <source>
        <dbReference type="ARBA" id="ARBA00023134"/>
    </source>
</evidence>
<keyword evidence="12 14" id="KW-0067">ATP-binding</keyword>
<evidence type="ECO:0000256" key="11">
    <source>
        <dbReference type="ARBA" id="ARBA00022777"/>
    </source>
</evidence>
<comment type="catalytic activity">
    <reaction evidence="2 14">
        <text>adenosylcob(III)inamide phosphate + GTP + H(+) = adenosylcob(III)inamide-GDP + diphosphate</text>
        <dbReference type="Rhea" id="RHEA:22712"/>
        <dbReference type="ChEBI" id="CHEBI:15378"/>
        <dbReference type="ChEBI" id="CHEBI:33019"/>
        <dbReference type="ChEBI" id="CHEBI:37565"/>
        <dbReference type="ChEBI" id="CHEBI:58502"/>
        <dbReference type="ChEBI" id="CHEBI:60487"/>
        <dbReference type="EC" id="2.7.7.62"/>
    </reaction>
</comment>
<evidence type="ECO:0000256" key="7">
    <source>
        <dbReference type="ARBA" id="ARBA00007490"/>
    </source>
</evidence>
<feature type="binding site" evidence="16">
    <location>
        <position position="90"/>
    </location>
    <ligand>
        <name>GTP</name>
        <dbReference type="ChEBI" id="CHEBI:37565"/>
    </ligand>
</feature>
<dbReference type="NCBIfam" id="NF004469">
    <property type="entry name" value="PRK05800.1"/>
    <property type="match status" value="1"/>
</dbReference>
<dbReference type="PANTHER" id="PTHR34848">
    <property type="match status" value="1"/>
</dbReference>
<keyword evidence="11 14" id="KW-0418">Kinase</keyword>
<evidence type="ECO:0000256" key="4">
    <source>
        <dbReference type="ARBA" id="ARBA00003889"/>
    </source>
</evidence>
<accession>A0A0A8K065</accession>
<dbReference type="KEGG" id="mcg:GL4_0409"/>
<dbReference type="InterPro" id="IPR003203">
    <property type="entry name" value="CobU/CobP"/>
</dbReference>
<evidence type="ECO:0000256" key="15">
    <source>
        <dbReference type="PIRSR" id="PIRSR006135-1"/>
    </source>
</evidence>
<evidence type="ECO:0000256" key="10">
    <source>
        <dbReference type="ARBA" id="ARBA00022741"/>
    </source>
</evidence>
<proteinExistence type="inferred from homology"/>
<feature type="active site" description="GMP-histidine intermediate" evidence="15">
    <location>
        <position position="57"/>
    </location>
</feature>
<gene>
    <name evidence="17" type="ORF">GL4_0409</name>
</gene>
<dbReference type="EC" id="2.7.7.62" evidence="14"/>
<keyword evidence="10 14" id="KW-0547">Nucleotide-binding</keyword>
<evidence type="ECO:0000256" key="8">
    <source>
        <dbReference type="ARBA" id="ARBA00022573"/>
    </source>
</evidence>
<comment type="function">
    <text evidence="4 14">Catalyzes ATP-dependent phosphorylation of adenosylcobinamide and addition of GMP to adenosylcobinamide phosphate.</text>
</comment>
<reference evidence="17 18" key="1">
    <citation type="submission" date="2014-09" db="EMBL/GenBank/DDBJ databases">
        <title>Genome sequencing of Methyloceanibacter caenitepidi Gela4.</title>
        <authorList>
            <person name="Takeuchi M."/>
            <person name="Susumu S."/>
            <person name="Kamagata Y."/>
            <person name="Oshima K."/>
            <person name="Hattori M."/>
            <person name="Iwasaki W."/>
        </authorList>
    </citation>
    <scope>NUCLEOTIDE SEQUENCE [LARGE SCALE GENOMIC DNA]</scope>
    <source>
        <strain evidence="17 18">Gela4</strain>
    </source>
</reference>
<protein>
    <recommendedName>
        <fullName evidence="14">Bifunctional adenosylcobalamin biosynthesis protein</fullName>
        <ecNumber evidence="14">2.7.1.156</ecNumber>
        <ecNumber evidence="14">2.7.7.62</ecNumber>
    </recommendedName>
</protein>
<evidence type="ECO:0000256" key="12">
    <source>
        <dbReference type="ARBA" id="ARBA00022840"/>
    </source>
</evidence>
<evidence type="ECO:0000256" key="14">
    <source>
        <dbReference type="PIRNR" id="PIRNR006135"/>
    </source>
</evidence>
<evidence type="ECO:0000256" key="6">
    <source>
        <dbReference type="ARBA" id="ARBA00005159"/>
    </source>
</evidence>
<dbReference type="EC" id="2.7.1.156" evidence="14"/>
<dbReference type="AlphaFoldDB" id="A0A0A8K065"/>
<dbReference type="EMBL" id="AP014648">
    <property type="protein sequence ID" value="BAQ15877.1"/>
    <property type="molecule type" value="Genomic_DNA"/>
</dbReference>
<comment type="catalytic activity">
    <reaction evidence="3">
        <text>adenosylcob(III)inamide + GTP = adenosylcob(III)inamide phosphate + GDP + H(+)</text>
        <dbReference type="Rhea" id="RHEA:15765"/>
        <dbReference type="ChEBI" id="CHEBI:2480"/>
        <dbReference type="ChEBI" id="CHEBI:15378"/>
        <dbReference type="ChEBI" id="CHEBI:37565"/>
        <dbReference type="ChEBI" id="CHEBI:58189"/>
        <dbReference type="ChEBI" id="CHEBI:58502"/>
        <dbReference type="EC" id="2.7.1.156"/>
    </reaction>
</comment>
<dbReference type="Pfam" id="PF02283">
    <property type="entry name" value="CobU"/>
    <property type="match status" value="1"/>
</dbReference>
<evidence type="ECO:0000256" key="1">
    <source>
        <dbReference type="ARBA" id="ARBA00000312"/>
    </source>
</evidence>
<evidence type="ECO:0000256" key="2">
    <source>
        <dbReference type="ARBA" id="ARBA00000711"/>
    </source>
</evidence>
<evidence type="ECO:0000256" key="3">
    <source>
        <dbReference type="ARBA" id="ARBA00001522"/>
    </source>
</evidence>
<evidence type="ECO:0000256" key="5">
    <source>
        <dbReference type="ARBA" id="ARBA00004692"/>
    </source>
</evidence>
<dbReference type="GO" id="GO:0043752">
    <property type="term" value="F:adenosylcobinamide kinase activity"/>
    <property type="evidence" value="ECO:0007669"/>
    <property type="project" value="UniProtKB-EC"/>
</dbReference>
<dbReference type="GO" id="GO:0009236">
    <property type="term" value="P:cobalamin biosynthetic process"/>
    <property type="evidence" value="ECO:0007669"/>
    <property type="project" value="UniProtKB-UniRule"/>
</dbReference>
<dbReference type="PANTHER" id="PTHR34848:SF1">
    <property type="entry name" value="BIFUNCTIONAL ADENOSYLCOBALAMIN BIOSYNTHESIS PROTEIN COBU"/>
    <property type="match status" value="1"/>
</dbReference>
<feature type="binding site" evidence="16">
    <location>
        <position position="69"/>
    </location>
    <ligand>
        <name>GTP</name>
        <dbReference type="ChEBI" id="CHEBI:37565"/>
    </ligand>
</feature>
<evidence type="ECO:0000313" key="17">
    <source>
        <dbReference type="EMBL" id="BAQ15877.1"/>
    </source>
</evidence>
<dbReference type="HOGENOM" id="CLU_094161_0_1_5"/>
<dbReference type="UniPathway" id="UPA00148">
    <property type="reaction ID" value="UER00236"/>
</dbReference>
<comment type="similarity">
    <text evidence="7 14">Belongs to the CobU/CobP family.</text>
</comment>
<dbReference type="GO" id="GO:0005525">
    <property type="term" value="F:GTP binding"/>
    <property type="evidence" value="ECO:0007669"/>
    <property type="project" value="UniProtKB-UniRule"/>
</dbReference>
<feature type="binding site" evidence="16">
    <location>
        <begin position="16"/>
        <end position="23"/>
    </location>
    <ligand>
        <name>GTP</name>
        <dbReference type="ChEBI" id="CHEBI:37565"/>
    </ligand>
</feature>
<comment type="pathway">
    <text evidence="5 14">Cofactor biosynthesis; adenosylcobalamin biosynthesis; adenosylcobalamin from cob(II)yrinate a,c-diamide: step 6/7.</text>
</comment>
<dbReference type="CDD" id="cd00544">
    <property type="entry name" value="CobU"/>
    <property type="match status" value="1"/>
</dbReference>
<dbReference type="OrthoDB" id="9788370at2"/>
<dbReference type="GO" id="GO:0008820">
    <property type="term" value="F:cobinamide phosphate guanylyltransferase activity"/>
    <property type="evidence" value="ECO:0007669"/>
    <property type="project" value="UniProtKB-UniRule"/>
</dbReference>
<keyword evidence="8 14" id="KW-0169">Cobalamin biosynthesis</keyword>